<evidence type="ECO:0000256" key="6">
    <source>
        <dbReference type="RuleBase" id="RU361113"/>
    </source>
</evidence>
<dbReference type="AlphaFoldDB" id="C5KUW2"/>
<dbReference type="Pfam" id="PF02487">
    <property type="entry name" value="CLN3"/>
    <property type="match status" value="2"/>
</dbReference>
<keyword evidence="3 6" id="KW-0812">Transmembrane</keyword>
<evidence type="ECO:0000256" key="1">
    <source>
        <dbReference type="ARBA" id="ARBA00004127"/>
    </source>
</evidence>
<gene>
    <name evidence="7" type="ORF">Pmar_PMAR002280</name>
</gene>
<keyword evidence="8" id="KW-1185">Reference proteome</keyword>
<dbReference type="InterPro" id="IPR036259">
    <property type="entry name" value="MFS_trans_sf"/>
</dbReference>
<sequence>MGLLNNASFVAVISASKSLAQEYNAMENFGIIGSASVALGVFATPISAMVSELDVPFFYRFWVTTIIRIIGLVMIAFAPTFEFCVVGVLLAGLTQILGENFTLCYIRKFDPTFIGDWSCGTGWAGVLGAFFYLTLRAPPIGWSNQTFFLAIATIQPLFAMCYEALKKDETASPLKEGYEKTGLITDTLLVKASLPFPSVMRVLSCDGIALGLVYWLEYTIQGKFAREASMSSGVPRSWYEELCFVYQIGVLISRSLTLPVVRWLSKDSAVQKAMKIVLISATLLQCTLFMVWLLTTGSGHYMPLVLQVASMSLVGLCGGSMYVTVYYLVQCCKRLSPHDKERAVNFVAMLVNLGTLASFLTTLWADHTFWPSGSIPIKF</sequence>
<dbReference type="OrthoDB" id="5965864at2759"/>
<dbReference type="GO" id="GO:0016020">
    <property type="term" value="C:membrane"/>
    <property type="evidence" value="ECO:0007669"/>
    <property type="project" value="InterPro"/>
</dbReference>
<protein>
    <submittedName>
        <fullName evidence="7">Protein btn1, putative</fullName>
    </submittedName>
</protein>
<dbReference type="EMBL" id="GG676384">
    <property type="protein sequence ID" value="EER11677.1"/>
    <property type="molecule type" value="Genomic_DNA"/>
</dbReference>
<dbReference type="GeneID" id="9047102"/>
<dbReference type="InParanoid" id="C5KUW2"/>
<feature type="transmembrane region" description="Helical" evidence="6">
    <location>
        <begin position="276"/>
        <end position="295"/>
    </location>
</feature>
<evidence type="ECO:0000256" key="4">
    <source>
        <dbReference type="ARBA" id="ARBA00022989"/>
    </source>
</evidence>
<comment type="similarity">
    <text evidence="2 6">Belongs to the battenin family.</text>
</comment>
<accession>C5KUW2</accession>
<dbReference type="SUPFAM" id="SSF103473">
    <property type="entry name" value="MFS general substrate transporter"/>
    <property type="match status" value="1"/>
</dbReference>
<name>C5KUW2_PERM5</name>
<comment type="caution">
    <text evidence="6">Lacks conserved residue(s) required for the propagation of feature annotation.</text>
</comment>
<dbReference type="PANTHER" id="PTHR10981:SF7">
    <property type="entry name" value="BATTENIN"/>
    <property type="match status" value="1"/>
</dbReference>
<dbReference type="GO" id="GO:0005773">
    <property type="term" value="C:vacuole"/>
    <property type="evidence" value="ECO:0007669"/>
    <property type="project" value="UniProtKB-ARBA"/>
</dbReference>
<evidence type="ECO:0000313" key="7">
    <source>
        <dbReference type="EMBL" id="EER11677.1"/>
    </source>
</evidence>
<dbReference type="OMA" id="SEYHVGC"/>
<reference evidence="7 8" key="1">
    <citation type="submission" date="2008-07" db="EMBL/GenBank/DDBJ databases">
        <authorList>
            <person name="El-Sayed N."/>
            <person name="Caler E."/>
            <person name="Inman J."/>
            <person name="Amedeo P."/>
            <person name="Hass B."/>
            <person name="Wortman J."/>
        </authorList>
    </citation>
    <scope>NUCLEOTIDE SEQUENCE [LARGE SCALE GENOMIC DNA]</scope>
    <source>
        <strain evidence="8">ATCC 50983 / TXsc</strain>
    </source>
</reference>
<evidence type="ECO:0000256" key="2">
    <source>
        <dbReference type="ARBA" id="ARBA00007467"/>
    </source>
</evidence>
<dbReference type="InterPro" id="IPR003492">
    <property type="entry name" value="Battenin_disease_Cln3"/>
</dbReference>
<dbReference type="GO" id="GO:0012505">
    <property type="term" value="C:endomembrane system"/>
    <property type="evidence" value="ECO:0007669"/>
    <property type="project" value="UniProtKB-SubCell"/>
</dbReference>
<keyword evidence="5 6" id="KW-0472">Membrane</keyword>
<comment type="subcellular location">
    <subcellularLocation>
        <location evidence="1">Endomembrane system</location>
        <topology evidence="1">Multi-pass membrane protein</topology>
    </subcellularLocation>
</comment>
<evidence type="ECO:0000313" key="8">
    <source>
        <dbReference type="Proteomes" id="UP000007800"/>
    </source>
</evidence>
<feature type="transmembrane region" description="Helical" evidence="6">
    <location>
        <begin position="343"/>
        <end position="365"/>
    </location>
</feature>
<dbReference type="RefSeq" id="XP_002779882.1">
    <property type="nucleotide sequence ID" value="XM_002779836.1"/>
</dbReference>
<evidence type="ECO:0000256" key="5">
    <source>
        <dbReference type="ARBA" id="ARBA00023136"/>
    </source>
</evidence>
<dbReference type="Proteomes" id="UP000007800">
    <property type="component" value="Unassembled WGS sequence"/>
</dbReference>
<feature type="transmembrane region" description="Helical" evidence="6">
    <location>
        <begin position="30"/>
        <end position="50"/>
    </location>
</feature>
<feature type="transmembrane region" description="Helical" evidence="6">
    <location>
        <begin position="113"/>
        <end position="135"/>
    </location>
</feature>
<keyword evidence="4 6" id="KW-1133">Transmembrane helix</keyword>
<organism evidence="8">
    <name type="scientific">Perkinsus marinus (strain ATCC 50983 / TXsc)</name>
    <dbReference type="NCBI Taxonomy" id="423536"/>
    <lineage>
        <taxon>Eukaryota</taxon>
        <taxon>Sar</taxon>
        <taxon>Alveolata</taxon>
        <taxon>Perkinsozoa</taxon>
        <taxon>Perkinsea</taxon>
        <taxon>Perkinsida</taxon>
        <taxon>Perkinsidae</taxon>
        <taxon>Perkinsus</taxon>
    </lineage>
</organism>
<proteinExistence type="inferred from homology"/>
<feature type="transmembrane region" description="Helical" evidence="6">
    <location>
        <begin position="301"/>
        <end position="323"/>
    </location>
</feature>
<dbReference type="PANTHER" id="PTHR10981">
    <property type="entry name" value="BATTENIN"/>
    <property type="match status" value="1"/>
</dbReference>
<dbReference type="PRINTS" id="PR01315">
    <property type="entry name" value="BATTENIN"/>
</dbReference>
<evidence type="ECO:0000256" key="3">
    <source>
        <dbReference type="ARBA" id="ARBA00022692"/>
    </source>
</evidence>